<organism evidence="2 3">
    <name type="scientific">Alternaria alternata</name>
    <name type="common">Alternaria rot fungus</name>
    <name type="synonym">Torula alternata</name>
    <dbReference type="NCBI Taxonomy" id="5599"/>
    <lineage>
        <taxon>Eukaryota</taxon>
        <taxon>Fungi</taxon>
        <taxon>Dikarya</taxon>
        <taxon>Ascomycota</taxon>
        <taxon>Pezizomycotina</taxon>
        <taxon>Dothideomycetes</taxon>
        <taxon>Pleosporomycetidae</taxon>
        <taxon>Pleosporales</taxon>
        <taxon>Pleosporineae</taxon>
        <taxon>Pleosporaceae</taxon>
        <taxon>Alternaria</taxon>
        <taxon>Alternaria sect. Alternaria</taxon>
        <taxon>Alternaria alternata complex</taxon>
    </lineage>
</organism>
<accession>A0A177DLH3</accession>
<name>A0A177DLH3_ALTAL</name>
<keyword evidence="3" id="KW-1185">Reference proteome</keyword>
<reference evidence="2 3" key="1">
    <citation type="submission" date="2016-05" db="EMBL/GenBank/DDBJ databases">
        <title>Comparative analysis of secretome profiles of manganese(II)-oxidizing ascomycete fungi.</title>
        <authorList>
            <consortium name="DOE Joint Genome Institute"/>
            <person name="Zeiner C.A."/>
            <person name="Purvine S.O."/>
            <person name="Zink E.M."/>
            <person name="Wu S."/>
            <person name="Pasa-Tolic L."/>
            <person name="Chaput D.L."/>
            <person name="Haridas S."/>
            <person name="Grigoriev I.V."/>
            <person name="Santelli C.M."/>
            <person name="Hansel C.M."/>
        </authorList>
    </citation>
    <scope>NUCLEOTIDE SEQUENCE [LARGE SCALE GENOMIC DNA]</scope>
    <source>
        <strain evidence="2 3">SRC1lrK2f</strain>
    </source>
</reference>
<dbReference type="VEuPathDB" id="FungiDB:CC77DRAFT_1071914"/>
<dbReference type="RefSeq" id="XP_018385283.1">
    <property type="nucleotide sequence ID" value="XM_018529139.1"/>
</dbReference>
<dbReference type="KEGG" id="aalt:CC77DRAFT_1071914"/>
<dbReference type="EMBL" id="KV441480">
    <property type="protein sequence ID" value="OAG19862.1"/>
    <property type="molecule type" value="Genomic_DNA"/>
</dbReference>
<proteinExistence type="predicted"/>
<evidence type="ECO:0000256" key="1">
    <source>
        <dbReference type="SAM" id="MobiDB-lite"/>
    </source>
</evidence>
<dbReference type="GeneID" id="29114733"/>
<gene>
    <name evidence="2" type="ORF">CC77DRAFT_1071914</name>
</gene>
<dbReference type="Proteomes" id="UP000077248">
    <property type="component" value="Unassembled WGS sequence"/>
</dbReference>
<sequence length="208" mass="23321">MLMNLDICPKRGEEEKKAFRVGRAVWQTMQAFATITKTAQNSEDGADEMKDSGKPSHEMITDEAEASGDSDGEDDKGDNFEAIPDYGSSFGVQQVSAMLDTPAHQRAGRNKNIIIILSRRVTTCAREKKHVCAIAKKEDAPELCVWDLGRYDVSVRPILNMNTKAVREERQCLGALFQNIDFPDHDINDAVDVRRFMIGDLEKETLKK</sequence>
<feature type="compositionally biased region" description="Acidic residues" evidence="1">
    <location>
        <begin position="61"/>
        <end position="76"/>
    </location>
</feature>
<dbReference type="AlphaFoldDB" id="A0A177DLH3"/>
<evidence type="ECO:0000313" key="2">
    <source>
        <dbReference type="EMBL" id="OAG19862.1"/>
    </source>
</evidence>
<feature type="compositionally biased region" description="Basic and acidic residues" evidence="1">
    <location>
        <begin position="47"/>
        <end position="60"/>
    </location>
</feature>
<evidence type="ECO:0000313" key="3">
    <source>
        <dbReference type="Proteomes" id="UP000077248"/>
    </source>
</evidence>
<protein>
    <submittedName>
        <fullName evidence="2">Uncharacterized protein</fullName>
    </submittedName>
</protein>
<feature type="region of interest" description="Disordered" evidence="1">
    <location>
        <begin position="36"/>
        <end position="83"/>
    </location>
</feature>